<dbReference type="InterPro" id="IPR016167">
    <property type="entry name" value="FAD-bd_PCMH_sub1"/>
</dbReference>
<dbReference type="InterPro" id="IPR014307">
    <property type="entry name" value="Xanthine_DH_ssu"/>
</dbReference>
<dbReference type="PROSITE" id="PS51387">
    <property type="entry name" value="FAD_PCMH"/>
    <property type="match status" value="1"/>
</dbReference>
<dbReference type="InterPro" id="IPR016208">
    <property type="entry name" value="Ald_Oxase/xanthine_DH-like"/>
</dbReference>
<organism evidence="8 9">
    <name type="scientific">Novosphingobium beihaiensis</name>
    <dbReference type="NCBI Taxonomy" id="2930389"/>
    <lineage>
        <taxon>Bacteria</taxon>
        <taxon>Pseudomonadati</taxon>
        <taxon>Pseudomonadota</taxon>
        <taxon>Alphaproteobacteria</taxon>
        <taxon>Sphingomonadales</taxon>
        <taxon>Sphingomonadaceae</taxon>
        <taxon>Novosphingobium</taxon>
    </lineage>
</organism>
<evidence type="ECO:0000256" key="3">
    <source>
        <dbReference type="ARBA" id="ARBA00022827"/>
    </source>
</evidence>
<dbReference type="RefSeq" id="WP_243919492.1">
    <property type="nucleotide sequence ID" value="NZ_JALHLG010000007.1"/>
</dbReference>
<dbReference type="InterPro" id="IPR012675">
    <property type="entry name" value="Beta-grasp_dom_sf"/>
</dbReference>
<dbReference type="Pfam" id="PF00111">
    <property type="entry name" value="Fer2"/>
    <property type="match status" value="1"/>
</dbReference>
<dbReference type="InterPro" id="IPR036010">
    <property type="entry name" value="2Fe-2S_ferredoxin-like_sf"/>
</dbReference>
<evidence type="ECO:0000256" key="1">
    <source>
        <dbReference type="ARBA" id="ARBA00022630"/>
    </source>
</evidence>
<dbReference type="InterPro" id="IPR002346">
    <property type="entry name" value="Mopterin_DH_FAD-bd"/>
</dbReference>
<keyword evidence="9" id="KW-1185">Reference proteome</keyword>
<comment type="caution">
    <text evidence="8">The sequence shown here is derived from an EMBL/GenBank/DDBJ whole genome shotgun (WGS) entry which is preliminary data.</text>
</comment>
<dbReference type="SUPFAM" id="SSF47741">
    <property type="entry name" value="CO dehydrogenase ISP C-domain like"/>
    <property type="match status" value="1"/>
</dbReference>
<name>A0ABT0BNX7_9SPHN</name>
<dbReference type="Gene3D" id="3.30.43.10">
    <property type="entry name" value="Uridine Diphospho-n-acetylenolpyruvylglucosamine Reductase, domain 2"/>
    <property type="match status" value="1"/>
</dbReference>
<dbReference type="InterPro" id="IPR001041">
    <property type="entry name" value="2Fe-2S_ferredoxin-type"/>
</dbReference>
<evidence type="ECO:0000256" key="2">
    <source>
        <dbReference type="ARBA" id="ARBA00022723"/>
    </source>
</evidence>
<dbReference type="Proteomes" id="UP001202281">
    <property type="component" value="Unassembled WGS sequence"/>
</dbReference>
<dbReference type="InterPro" id="IPR016166">
    <property type="entry name" value="FAD-bd_PCMH"/>
</dbReference>
<dbReference type="SMART" id="SM01092">
    <property type="entry name" value="CO_deh_flav_C"/>
    <property type="match status" value="1"/>
</dbReference>
<keyword evidence="2" id="KW-0479">Metal-binding</keyword>
<feature type="domain" description="FAD-binding PCMH-type" evidence="7">
    <location>
        <begin position="217"/>
        <end position="390"/>
    </location>
</feature>
<dbReference type="InterPro" id="IPR016169">
    <property type="entry name" value="FAD-bd_PCMH_sub2"/>
</dbReference>
<dbReference type="InterPro" id="IPR036683">
    <property type="entry name" value="CO_DH_flav_C_dom_sf"/>
</dbReference>
<dbReference type="SUPFAM" id="SSF54292">
    <property type="entry name" value="2Fe-2S ferredoxin-like"/>
    <property type="match status" value="1"/>
</dbReference>
<proteinExistence type="predicted"/>
<accession>A0ABT0BNX7</accession>
<keyword evidence="1" id="KW-0285">Flavoprotein</keyword>
<sequence>MSVRFILDGEMIELAGADPTATVLDHLRYRMGRTGTKEGCAEGDCGACTVLVGSLEGEAVQWRAVNSCIQFLPMLHGKALLTVESLKEASSEQLGQDPLTLSLSKGVESSAAPASFDKLRTSGSCAKSLNPLQSAMAENGSSQCGFCTPGFVMSLYGRAIGASGADMAVADVLAGNLCRCTGYGPILAAGEAVDSLPRDDAALAAQLTEIAGESASGEWQGRRWFAPRTSEEVATLLADYPDARMVAGATDVALWVTKGLKTLDTVIFLGDVADLCTIAETDAALTIGAGVRYADAHPYFERLHPDLGELVRRIGGLQVRNAGTVGGNVANGSPIGDGPPALIALGAELTLRSARGRRTMPLEAYFLDYGKQDRQSGEFVESIRIPRPGPDAVIHIAKLSRRFDSDISAVCGAFNLTVKQGTITSARVAFGGMAATSRRAAGCEAALLGQPFSEAAIEAAADALKADFQPLSDVRGSSAYRLEAAANLLRRLWLREQGTVISVLEMEAGI</sequence>
<evidence type="ECO:0000256" key="4">
    <source>
        <dbReference type="ARBA" id="ARBA00023002"/>
    </source>
</evidence>
<dbReference type="PANTHER" id="PTHR45444">
    <property type="entry name" value="XANTHINE DEHYDROGENASE"/>
    <property type="match status" value="1"/>
</dbReference>
<dbReference type="CDD" id="cd00207">
    <property type="entry name" value="fer2"/>
    <property type="match status" value="1"/>
</dbReference>
<dbReference type="Pfam" id="PF00941">
    <property type="entry name" value="FAD_binding_5"/>
    <property type="match status" value="1"/>
</dbReference>
<dbReference type="EC" id="1.17.1.4" evidence="8"/>
<dbReference type="InterPro" id="IPR012175">
    <property type="entry name" value="Xanth_DH_ssu_bac"/>
</dbReference>
<protein>
    <submittedName>
        <fullName evidence="8">Xanthine dehydrogenase small subunit</fullName>
        <ecNumber evidence="8">1.17.1.4</ecNumber>
    </submittedName>
</protein>
<dbReference type="InterPro" id="IPR005107">
    <property type="entry name" value="CO_DH_flav_C"/>
</dbReference>
<dbReference type="SUPFAM" id="SSF55447">
    <property type="entry name" value="CO dehydrogenase flavoprotein C-terminal domain-like"/>
    <property type="match status" value="1"/>
</dbReference>
<evidence type="ECO:0000259" key="7">
    <source>
        <dbReference type="PROSITE" id="PS51387"/>
    </source>
</evidence>
<keyword evidence="3" id="KW-0274">FAD</keyword>
<keyword evidence="4 8" id="KW-0560">Oxidoreductase</keyword>
<dbReference type="GO" id="GO:0004854">
    <property type="term" value="F:xanthine dehydrogenase activity"/>
    <property type="evidence" value="ECO:0007669"/>
    <property type="project" value="UniProtKB-EC"/>
</dbReference>
<dbReference type="InterPro" id="IPR006058">
    <property type="entry name" value="2Fe2S_fd_BS"/>
</dbReference>
<dbReference type="Gene3D" id="1.10.150.120">
    <property type="entry name" value="[2Fe-2S]-binding domain"/>
    <property type="match status" value="1"/>
</dbReference>
<evidence type="ECO:0000313" key="8">
    <source>
        <dbReference type="EMBL" id="MCJ2186744.1"/>
    </source>
</evidence>
<evidence type="ECO:0000256" key="5">
    <source>
        <dbReference type="ARBA" id="ARBA00023004"/>
    </source>
</evidence>
<dbReference type="EMBL" id="JALHLG010000007">
    <property type="protein sequence ID" value="MCJ2186744.1"/>
    <property type="molecule type" value="Genomic_DNA"/>
</dbReference>
<dbReference type="Pfam" id="PF01799">
    <property type="entry name" value="Fer2_2"/>
    <property type="match status" value="1"/>
</dbReference>
<dbReference type="Gene3D" id="3.30.465.10">
    <property type="match status" value="1"/>
</dbReference>
<dbReference type="NCBIfam" id="TIGR02963">
    <property type="entry name" value="xanthine_xdhA"/>
    <property type="match status" value="1"/>
</dbReference>
<evidence type="ECO:0000259" key="6">
    <source>
        <dbReference type="PROSITE" id="PS51085"/>
    </source>
</evidence>
<reference evidence="8 9" key="1">
    <citation type="submission" date="2022-04" db="EMBL/GenBank/DDBJ databases">
        <title>Identification of a novel bacterium isolated from mangrove sediments.</title>
        <authorList>
            <person name="Pan X."/>
        </authorList>
    </citation>
    <scope>NUCLEOTIDE SEQUENCE [LARGE SCALE GENOMIC DNA]</scope>
    <source>
        <strain evidence="8 9">B2638</strain>
    </source>
</reference>
<dbReference type="InterPro" id="IPR036318">
    <property type="entry name" value="FAD-bd_PCMH-like_sf"/>
</dbReference>
<keyword evidence="5" id="KW-0408">Iron</keyword>
<dbReference type="Gene3D" id="3.10.20.30">
    <property type="match status" value="1"/>
</dbReference>
<feature type="domain" description="2Fe-2S ferredoxin-type" evidence="6">
    <location>
        <begin position="1"/>
        <end position="86"/>
    </location>
</feature>
<dbReference type="Gene3D" id="3.30.390.50">
    <property type="entry name" value="CO dehydrogenase flavoprotein, C-terminal domain"/>
    <property type="match status" value="1"/>
</dbReference>
<dbReference type="PIRSF" id="PIRSF036557">
    <property type="entry name" value="XdhA_RC"/>
    <property type="match status" value="1"/>
</dbReference>
<dbReference type="InterPro" id="IPR002888">
    <property type="entry name" value="2Fe-2S-bd"/>
</dbReference>
<dbReference type="PANTHER" id="PTHR45444:SF3">
    <property type="entry name" value="XANTHINE DEHYDROGENASE"/>
    <property type="match status" value="1"/>
</dbReference>
<gene>
    <name evidence="8" type="primary">xdhA</name>
    <name evidence="8" type="ORF">MTR66_07960</name>
</gene>
<dbReference type="PROSITE" id="PS00197">
    <property type="entry name" value="2FE2S_FER_1"/>
    <property type="match status" value="1"/>
</dbReference>
<dbReference type="PROSITE" id="PS51085">
    <property type="entry name" value="2FE2S_FER_2"/>
    <property type="match status" value="1"/>
</dbReference>
<dbReference type="Pfam" id="PF03450">
    <property type="entry name" value="CO_deh_flav_C"/>
    <property type="match status" value="1"/>
</dbReference>
<evidence type="ECO:0000313" key="9">
    <source>
        <dbReference type="Proteomes" id="UP001202281"/>
    </source>
</evidence>
<dbReference type="SUPFAM" id="SSF56176">
    <property type="entry name" value="FAD-binding/transporter-associated domain-like"/>
    <property type="match status" value="1"/>
</dbReference>
<dbReference type="InterPro" id="IPR036884">
    <property type="entry name" value="2Fe-2S-bd_dom_sf"/>
</dbReference>